<dbReference type="PANTHER" id="PTHR43140">
    <property type="entry name" value="TYPE-1 RESTRICTION ENZYME ECOKI SPECIFICITY PROTEIN"/>
    <property type="match status" value="1"/>
</dbReference>
<keyword evidence="5" id="KW-0540">Nuclease</keyword>
<dbReference type="RefSeq" id="WP_186941342.1">
    <property type="nucleotide sequence ID" value="NZ_JACOGA010000005.1"/>
</dbReference>
<dbReference type="PANTHER" id="PTHR43140:SF1">
    <property type="entry name" value="TYPE I RESTRICTION ENZYME ECOKI SPECIFICITY SUBUNIT"/>
    <property type="match status" value="1"/>
</dbReference>
<sequence>MSAIHQLITDHLDIWTAADTEKKSGRGRASGNANSVYGIKKLRELILELAVRGKLVPQDPNDEPAFELLKRLNEDNLLLVNEGKIKKERPLPAITEDEKLFEIPSNWEWVRLDDIGSTFIGLTYSPKDITDVGIPVLRSSNIQNGKIDLTDLVRVSANIKSNLFVNHGDLLICARNGSKSLVGKTAMIKDLNEPMVFGAFMAIYKSRFNCYVEVFLNSPIFRKFLDGVATTTINQITQNNLKTTSIPIPPLEEQHRIVAKVDELMALCDQLEAQHNNAADAHEQLVSHLLSTLTQSQDAADFNANWQRIATHFDSLFTTESSIDALKQTLLQLAVMGKLVPQDPNDEPASELLKRIQAEKAKLVAEGTIKKDKPLAAIEENEKCFDLPKGWEWIRLGTLVEKSGAGWSPSCEAYPRIGTDWGVLKVSAVSWGKFLPDENKALPKSLEARLDCVVEEGDFLISRANTAELVAKSVVIDECPPNLMLSDKIVRLRLSSLCDKQFINLANASPFARAYYLLHAGGTSSSMKNVTREQILNLIFCCPPLEEQHRIVAKVDELMSICEQLKSRIIKAKQHQQKLADVLVENSLSMSKPLH</sequence>
<protein>
    <submittedName>
        <fullName evidence="5">Restriction endonuclease subunit S</fullName>
    </submittedName>
</protein>
<evidence type="ECO:0000256" key="3">
    <source>
        <dbReference type="ARBA" id="ARBA00023125"/>
    </source>
</evidence>
<evidence type="ECO:0000313" key="5">
    <source>
        <dbReference type="EMBL" id="MBC3873309.1"/>
    </source>
</evidence>
<evidence type="ECO:0000259" key="4">
    <source>
        <dbReference type="Pfam" id="PF01420"/>
    </source>
</evidence>
<dbReference type="Pfam" id="PF01420">
    <property type="entry name" value="Methylase_S"/>
    <property type="match status" value="1"/>
</dbReference>
<proteinExistence type="inferred from homology"/>
<keyword evidence="5" id="KW-0255">Endonuclease</keyword>
<dbReference type="EMBL" id="JACOGA010000005">
    <property type="protein sequence ID" value="MBC3873309.1"/>
    <property type="molecule type" value="Genomic_DNA"/>
</dbReference>
<keyword evidence="6" id="KW-1185">Reference proteome</keyword>
<name>A0ABR6YAY7_9BURK</name>
<dbReference type="Proteomes" id="UP000624279">
    <property type="component" value="Unassembled WGS sequence"/>
</dbReference>
<evidence type="ECO:0000313" key="6">
    <source>
        <dbReference type="Proteomes" id="UP000624279"/>
    </source>
</evidence>
<keyword evidence="5" id="KW-0378">Hydrolase</keyword>
<reference evidence="5 6" key="1">
    <citation type="submission" date="2020-08" db="EMBL/GenBank/DDBJ databases">
        <title>Novel species isolated from subtropical streams in China.</title>
        <authorList>
            <person name="Lu H."/>
        </authorList>
    </citation>
    <scope>NUCLEOTIDE SEQUENCE [LARGE SCALE GENOMIC DNA]</scope>
    <source>
        <strain evidence="5 6">LX15W</strain>
    </source>
</reference>
<comment type="caution">
    <text evidence="5">The sequence shown here is derived from an EMBL/GenBank/DDBJ whole genome shotgun (WGS) entry which is preliminary data.</text>
</comment>
<gene>
    <name evidence="5" type="ORF">H8K55_06905</name>
</gene>
<dbReference type="InterPro" id="IPR051212">
    <property type="entry name" value="Type-I_RE_S_subunit"/>
</dbReference>
<dbReference type="GO" id="GO:0004519">
    <property type="term" value="F:endonuclease activity"/>
    <property type="evidence" value="ECO:0007669"/>
    <property type="project" value="UniProtKB-KW"/>
</dbReference>
<evidence type="ECO:0000256" key="1">
    <source>
        <dbReference type="ARBA" id="ARBA00010923"/>
    </source>
</evidence>
<feature type="domain" description="Type I restriction modification DNA specificity" evidence="4">
    <location>
        <begin position="104"/>
        <end position="277"/>
    </location>
</feature>
<comment type="similarity">
    <text evidence="1">Belongs to the type-I restriction system S methylase family.</text>
</comment>
<dbReference type="SUPFAM" id="SSF116734">
    <property type="entry name" value="DNA methylase specificity domain"/>
    <property type="match status" value="2"/>
</dbReference>
<keyword evidence="3" id="KW-0238">DNA-binding</keyword>
<organism evidence="5 6">
    <name type="scientific">Undibacterium flavidum</name>
    <dbReference type="NCBI Taxonomy" id="2762297"/>
    <lineage>
        <taxon>Bacteria</taxon>
        <taxon>Pseudomonadati</taxon>
        <taxon>Pseudomonadota</taxon>
        <taxon>Betaproteobacteria</taxon>
        <taxon>Burkholderiales</taxon>
        <taxon>Oxalobacteraceae</taxon>
        <taxon>Undibacterium</taxon>
    </lineage>
</organism>
<dbReference type="CDD" id="cd17265">
    <property type="entry name" value="RMtype1_S_Eco4255III-TRD2-CR2_like"/>
    <property type="match status" value="1"/>
</dbReference>
<dbReference type="Gene3D" id="3.90.220.20">
    <property type="entry name" value="DNA methylase specificity domains"/>
    <property type="match status" value="2"/>
</dbReference>
<accession>A0ABR6YAY7</accession>
<keyword evidence="2" id="KW-0680">Restriction system</keyword>
<dbReference type="CDD" id="cd17261">
    <property type="entry name" value="RMtype1_S_EcoKI-TRD2-CR2_like"/>
    <property type="match status" value="1"/>
</dbReference>
<evidence type="ECO:0000256" key="2">
    <source>
        <dbReference type="ARBA" id="ARBA00022747"/>
    </source>
</evidence>
<dbReference type="InterPro" id="IPR000055">
    <property type="entry name" value="Restrct_endonuc_typeI_TRD"/>
</dbReference>
<dbReference type="InterPro" id="IPR044946">
    <property type="entry name" value="Restrct_endonuc_typeI_TRD_sf"/>
</dbReference>